<protein>
    <recommendedName>
        <fullName evidence="12">Sensor-like histidine kinase SenX3</fullName>
        <ecNumber evidence="3">2.7.13.3</ecNumber>
    </recommendedName>
</protein>
<dbReference type="InterPro" id="IPR003660">
    <property type="entry name" value="HAMP_dom"/>
</dbReference>
<dbReference type="PROSITE" id="PS50885">
    <property type="entry name" value="HAMP"/>
    <property type="match status" value="1"/>
</dbReference>
<dbReference type="EC" id="2.7.13.3" evidence="3"/>
<keyword evidence="13" id="KW-0472">Membrane</keyword>
<evidence type="ECO:0000256" key="5">
    <source>
        <dbReference type="ARBA" id="ARBA00022679"/>
    </source>
</evidence>
<keyword evidence="17" id="KW-1185">Reference proteome</keyword>
<dbReference type="PANTHER" id="PTHR42878">
    <property type="entry name" value="TWO-COMPONENT HISTIDINE KINASE"/>
    <property type="match status" value="1"/>
</dbReference>
<dbReference type="PRINTS" id="PR00344">
    <property type="entry name" value="BCTRLSENSOR"/>
</dbReference>
<feature type="domain" description="Histidine kinase" evidence="14">
    <location>
        <begin position="152"/>
        <end position="367"/>
    </location>
</feature>
<dbReference type="Proteomes" id="UP001501690">
    <property type="component" value="Unassembled WGS sequence"/>
</dbReference>
<dbReference type="InterPro" id="IPR050351">
    <property type="entry name" value="BphY/WalK/GraS-like"/>
</dbReference>
<evidence type="ECO:0000256" key="1">
    <source>
        <dbReference type="ARBA" id="ARBA00000085"/>
    </source>
</evidence>
<evidence type="ECO:0000256" key="12">
    <source>
        <dbReference type="ARBA" id="ARBA00039401"/>
    </source>
</evidence>
<comment type="subcellular location">
    <subcellularLocation>
        <location evidence="2">Cell membrane</location>
    </subcellularLocation>
</comment>
<evidence type="ECO:0000256" key="4">
    <source>
        <dbReference type="ARBA" id="ARBA00022553"/>
    </source>
</evidence>
<dbReference type="SUPFAM" id="SSF55874">
    <property type="entry name" value="ATPase domain of HSP90 chaperone/DNA topoisomerase II/histidine kinase"/>
    <property type="match status" value="1"/>
</dbReference>
<dbReference type="RefSeq" id="WP_344073184.1">
    <property type="nucleotide sequence ID" value="NZ_BAAAPL010000002.1"/>
</dbReference>
<dbReference type="InterPro" id="IPR003594">
    <property type="entry name" value="HATPase_dom"/>
</dbReference>
<keyword evidence="7" id="KW-0547">Nucleotide-binding</keyword>
<dbReference type="Gene3D" id="1.10.287.130">
    <property type="match status" value="1"/>
</dbReference>
<keyword evidence="6 13" id="KW-0812">Transmembrane</keyword>
<gene>
    <name evidence="16" type="ORF">GCM10009808_25200</name>
</gene>
<dbReference type="PANTHER" id="PTHR42878:SF7">
    <property type="entry name" value="SENSOR HISTIDINE KINASE GLRK"/>
    <property type="match status" value="1"/>
</dbReference>
<evidence type="ECO:0000313" key="16">
    <source>
        <dbReference type="EMBL" id="GAA1706158.1"/>
    </source>
</evidence>
<dbReference type="InterPro" id="IPR036097">
    <property type="entry name" value="HisK_dim/P_sf"/>
</dbReference>
<evidence type="ECO:0000259" key="14">
    <source>
        <dbReference type="PROSITE" id="PS50109"/>
    </source>
</evidence>
<name>A0ABP4UM57_9MICO</name>
<evidence type="ECO:0000256" key="3">
    <source>
        <dbReference type="ARBA" id="ARBA00012438"/>
    </source>
</evidence>
<evidence type="ECO:0000256" key="9">
    <source>
        <dbReference type="ARBA" id="ARBA00022840"/>
    </source>
</evidence>
<dbReference type="Pfam" id="PF02518">
    <property type="entry name" value="HATPase_c"/>
    <property type="match status" value="1"/>
</dbReference>
<dbReference type="InterPro" id="IPR036890">
    <property type="entry name" value="HATPase_C_sf"/>
</dbReference>
<dbReference type="InterPro" id="IPR003661">
    <property type="entry name" value="HisK_dim/P_dom"/>
</dbReference>
<comment type="caution">
    <text evidence="16">The sequence shown here is derived from an EMBL/GenBank/DDBJ whole genome shotgun (WGS) entry which is preliminary data.</text>
</comment>
<dbReference type="InterPro" id="IPR004358">
    <property type="entry name" value="Sig_transdc_His_kin-like_C"/>
</dbReference>
<reference evidence="17" key="1">
    <citation type="journal article" date="2019" name="Int. J. Syst. Evol. Microbiol.">
        <title>The Global Catalogue of Microorganisms (GCM) 10K type strain sequencing project: providing services to taxonomists for standard genome sequencing and annotation.</title>
        <authorList>
            <consortium name="The Broad Institute Genomics Platform"/>
            <consortium name="The Broad Institute Genome Sequencing Center for Infectious Disease"/>
            <person name="Wu L."/>
            <person name="Ma J."/>
        </authorList>
    </citation>
    <scope>NUCLEOTIDE SEQUENCE [LARGE SCALE GENOMIC DNA]</scope>
    <source>
        <strain evidence="17">JCM 15577</strain>
    </source>
</reference>
<keyword evidence="8" id="KW-0418">Kinase</keyword>
<dbReference type="Gene3D" id="6.10.340.10">
    <property type="match status" value="1"/>
</dbReference>
<dbReference type="CDD" id="cd00082">
    <property type="entry name" value="HisKA"/>
    <property type="match status" value="1"/>
</dbReference>
<keyword evidence="11" id="KW-0902">Two-component regulatory system</keyword>
<dbReference type="Gene3D" id="3.30.565.10">
    <property type="entry name" value="Histidine kinase-like ATPase, C-terminal domain"/>
    <property type="match status" value="1"/>
</dbReference>
<proteinExistence type="predicted"/>
<dbReference type="PROSITE" id="PS50109">
    <property type="entry name" value="HIS_KIN"/>
    <property type="match status" value="1"/>
</dbReference>
<evidence type="ECO:0000256" key="8">
    <source>
        <dbReference type="ARBA" id="ARBA00022777"/>
    </source>
</evidence>
<dbReference type="InterPro" id="IPR005467">
    <property type="entry name" value="His_kinase_dom"/>
</dbReference>
<organism evidence="16 17">
    <name type="scientific">Microbacterium sediminicola</name>
    <dbReference type="NCBI Taxonomy" id="415210"/>
    <lineage>
        <taxon>Bacteria</taxon>
        <taxon>Bacillati</taxon>
        <taxon>Actinomycetota</taxon>
        <taxon>Actinomycetes</taxon>
        <taxon>Micrococcales</taxon>
        <taxon>Microbacteriaceae</taxon>
        <taxon>Microbacterium</taxon>
    </lineage>
</organism>
<dbReference type="CDD" id="cd00075">
    <property type="entry name" value="HATPase"/>
    <property type="match status" value="1"/>
</dbReference>
<dbReference type="Pfam" id="PF00512">
    <property type="entry name" value="HisKA"/>
    <property type="match status" value="1"/>
</dbReference>
<evidence type="ECO:0000256" key="6">
    <source>
        <dbReference type="ARBA" id="ARBA00022692"/>
    </source>
</evidence>
<keyword evidence="10 13" id="KW-1133">Transmembrane helix</keyword>
<dbReference type="EMBL" id="BAAAPL010000002">
    <property type="protein sequence ID" value="GAA1706158.1"/>
    <property type="molecule type" value="Genomic_DNA"/>
</dbReference>
<evidence type="ECO:0000313" key="17">
    <source>
        <dbReference type="Proteomes" id="UP001501690"/>
    </source>
</evidence>
<keyword evidence="9 16" id="KW-0067">ATP-binding</keyword>
<evidence type="ECO:0000256" key="10">
    <source>
        <dbReference type="ARBA" id="ARBA00022989"/>
    </source>
</evidence>
<evidence type="ECO:0000256" key="7">
    <source>
        <dbReference type="ARBA" id="ARBA00022741"/>
    </source>
</evidence>
<dbReference type="GO" id="GO:0005524">
    <property type="term" value="F:ATP binding"/>
    <property type="evidence" value="ECO:0007669"/>
    <property type="project" value="UniProtKB-KW"/>
</dbReference>
<accession>A0ABP4UM57</accession>
<feature type="domain" description="HAMP" evidence="15">
    <location>
        <begin position="92"/>
        <end position="144"/>
    </location>
</feature>
<keyword evidence="4" id="KW-0597">Phosphoprotein</keyword>
<keyword evidence="5" id="KW-0808">Transferase</keyword>
<feature type="transmembrane region" description="Helical" evidence="13">
    <location>
        <begin position="71"/>
        <end position="91"/>
    </location>
</feature>
<dbReference type="CDD" id="cd06225">
    <property type="entry name" value="HAMP"/>
    <property type="match status" value="1"/>
</dbReference>
<evidence type="ECO:0000256" key="11">
    <source>
        <dbReference type="ARBA" id="ARBA00023012"/>
    </source>
</evidence>
<dbReference type="SMART" id="SM00387">
    <property type="entry name" value="HATPase_c"/>
    <property type="match status" value="1"/>
</dbReference>
<evidence type="ECO:0000256" key="13">
    <source>
        <dbReference type="SAM" id="Phobius"/>
    </source>
</evidence>
<comment type="catalytic activity">
    <reaction evidence="1">
        <text>ATP + protein L-histidine = ADP + protein N-phospho-L-histidine.</text>
        <dbReference type="EC" id="2.7.13.3"/>
    </reaction>
</comment>
<dbReference type="Pfam" id="PF00672">
    <property type="entry name" value="HAMP"/>
    <property type="match status" value="1"/>
</dbReference>
<dbReference type="SMART" id="SM00388">
    <property type="entry name" value="HisKA"/>
    <property type="match status" value="1"/>
</dbReference>
<evidence type="ECO:0000259" key="15">
    <source>
        <dbReference type="PROSITE" id="PS50885"/>
    </source>
</evidence>
<dbReference type="SUPFAM" id="SSF158472">
    <property type="entry name" value="HAMP domain-like"/>
    <property type="match status" value="1"/>
</dbReference>
<sequence length="375" mass="39441">MTRLRTRLVLSHLIVALLGGVATFVVVLILAPLIFDRQMGMGTGTGSMGNGSGSGTRQQLLTDVTIAVSQALLVGLVVGVLAATAAGIFLATRLSRPLREMSEATQRIAEGDYDVRVVAPREQELAALADDVNTLGRALAETEKRRTRLLGEVAHEMRTPLTVIDGYVEGMIDGILPTESEQLAKVSDEVRRLRRLSDDLSALSRTEEGRLGLAEVPIELGMLVTAVAERLRPQAEDADIHLTVTVADDPVPVLVDPDRIGQVITNLIGNAVRATGEGGSISVDVATRGARAEITVADTGEGLAEADLDRIFERFYRVPGRRGGASGSGVGLTIARGIVRAHGGELMAESDGPGRGAAFVIGLPLHDGAGQDRGS</sequence>
<dbReference type="SUPFAM" id="SSF47384">
    <property type="entry name" value="Homodimeric domain of signal transducing histidine kinase"/>
    <property type="match status" value="1"/>
</dbReference>
<feature type="transmembrane region" description="Helical" evidence="13">
    <location>
        <begin position="12"/>
        <end position="35"/>
    </location>
</feature>
<dbReference type="SMART" id="SM00304">
    <property type="entry name" value="HAMP"/>
    <property type="match status" value="1"/>
</dbReference>
<evidence type="ECO:0000256" key="2">
    <source>
        <dbReference type="ARBA" id="ARBA00004236"/>
    </source>
</evidence>